<gene>
    <name evidence="2" type="ORF">OSB04_un000054</name>
</gene>
<dbReference type="PANTHER" id="PTHR37610">
    <property type="entry name" value="CCHC-TYPE DOMAIN-CONTAINING PROTEIN"/>
    <property type="match status" value="1"/>
</dbReference>
<evidence type="ECO:0000259" key="1">
    <source>
        <dbReference type="Pfam" id="PF14244"/>
    </source>
</evidence>
<dbReference type="Pfam" id="PF14244">
    <property type="entry name" value="Retrotran_gag_3"/>
    <property type="match status" value="1"/>
</dbReference>
<keyword evidence="3" id="KW-1185">Reference proteome</keyword>
<evidence type="ECO:0000313" key="2">
    <source>
        <dbReference type="EMBL" id="KAJ9536750.1"/>
    </source>
</evidence>
<dbReference type="AlphaFoldDB" id="A0AA38W2Y5"/>
<dbReference type="EMBL" id="JARYMX010000010">
    <property type="protein sequence ID" value="KAJ9536750.1"/>
    <property type="molecule type" value="Genomic_DNA"/>
</dbReference>
<comment type="caution">
    <text evidence="2">The sequence shown here is derived from an EMBL/GenBank/DDBJ whole genome shotgun (WGS) entry which is preliminary data.</text>
</comment>
<feature type="domain" description="Retrotransposon Copia-like N-terminal" evidence="1">
    <location>
        <begin position="31"/>
        <end position="69"/>
    </location>
</feature>
<organism evidence="2 3">
    <name type="scientific">Centaurea solstitialis</name>
    <name type="common">yellow star-thistle</name>
    <dbReference type="NCBI Taxonomy" id="347529"/>
    <lineage>
        <taxon>Eukaryota</taxon>
        <taxon>Viridiplantae</taxon>
        <taxon>Streptophyta</taxon>
        <taxon>Embryophyta</taxon>
        <taxon>Tracheophyta</taxon>
        <taxon>Spermatophyta</taxon>
        <taxon>Magnoliopsida</taxon>
        <taxon>eudicotyledons</taxon>
        <taxon>Gunneridae</taxon>
        <taxon>Pentapetalae</taxon>
        <taxon>asterids</taxon>
        <taxon>campanulids</taxon>
        <taxon>Asterales</taxon>
        <taxon>Asteraceae</taxon>
        <taxon>Carduoideae</taxon>
        <taxon>Cardueae</taxon>
        <taxon>Centaureinae</taxon>
        <taxon>Centaurea</taxon>
    </lineage>
</organism>
<accession>A0AA38W2Y5</accession>
<name>A0AA38W2Y5_9ASTR</name>
<dbReference type="Proteomes" id="UP001172457">
    <property type="component" value="Unassembled WGS sequence"/>
</dbReference>
<evidence type="ECO:0000313" key="3">
    <source>
        <dbReference type="Proteomes" id="UP001172457"/>
    </source>
</evidence>
<reference evidence="2" key="1">
    <citation type="submission" date="2023-03" db="EMBL/GenBank/DDBJ databases">
        <title>Chromosome-scale reference genome and RAD-based genetic map of yellow starthistle (Centaurea solstitialis) reveal putative structural variation and QTLs associated with invader traits.</title>
        <authorList>
            <person name="Reatini B."/>
            <person name="Cang F.A."/>
            <person name="Jiang Q."/>
            <person name="Mckibben M.T.W."/>
            <person name="Barker M.S."/>
            <person name="Rieseberg L.H."/>
            <person name="Dlugosch K.M."/>
        </authorList>
    </citation>
    <scope>NUCLEOTIDE SEQUENCE</scope>
    <source>
        <strain evidence="2">CAN-66</strain>
        <tissue evidence="2">Leaf</tissue>
    </source>
</reference>
<sequence length="144" mass="16145">MANLSNPLPDDSSRIQDFKYLYASNANVSNFVSVKLSGNNNYHLWKTQMICLMESHNMHGFVDPNCFRPKALSPEIEKQYDSLLKGWIFGSVSEGVLGTVVNLGSAKDVWDKLKSFCDSTMLFPQGMLTYNTIRKLGLLDLLAS</sequence>
<dbReference type="PANTHER" id="PTHR37610:SF103">
    <property type="entry name" value="SERINE_THREONINE-PROTEIN PHOSPHATASE 6 REGULATORY ANKYRIN REPEAT SUBUNIT C-LIKE ISOFORM X1"/>
    <property type="match status" value="1"/>
</dbReference>
<proteinExistence type="predicted"/>
<protein>
    <recommendedName>
        <fullName evidence="1">Retrotransposon Copia-like N-terminal domain-containing protein</fullName>
    </recommendedName>
</protein>
<dbReference type="InterPro" id="IPR029472">
    <property type="entry name" value="Copia-like_N"/>
</dbReference>